<dbReference type="InterPro" id="IPR045351">
    <property type="entry name" value="DUF6531"/>
</dbReference>
<feature type="domain" description="Teneurin-like YD-shell" evidence="3">
    <location>
        <begin position="855"/>
        <end position="1193"/>
    </location>
</feature>
<dbReference type="PANTHER" id="PTHR32305:SF15">
    <property type="entry name" value="PROTEIN RHSA-RELATED"/>
    <property type="match status" value="1"/>
</dbReference>
<sequence length="1967" mass="218800">MKSNSRTGTVSQCMIQYVLTIILVTSILFVTQLWAGHTVISYEKKELTQVRSAIPKPLSSPRFLDTAPLMTSAEGQAVLETRVERISTRLNSRSGEIVITPEISQLSRGLKFDPQLIYEFVRNKIKYIPMYGFHRGVTMTLLDRRGNDFEQTALLIALMREAGYSASFIYGSINLTPIQIDSWLGVGTDPDVLELYLGGGGLLGTVNRSGQTLLSVDLDHVWAKVNIGGTDYVFDPSFKSHTMKSGINLNTAMGYDKSTFLSNAGSGMISTTDYVQNVNRTNIRTDLATFASNLVSYIRTTVPGATMDDIIGGRQIVPETGQAFQTSLPYETVRTYEWNEVPIQYQALITVEHLGINETFSTADVYGRRLDIMYVFSTNLYPYLYLEGETIATGAEVTQTPNQITLSVDHPYSAYGGTFCDESTSAYISVGGLHTVAMMWGGAGRDSIEQHRQKMKEYLAQGNPINTEVSLGEGLMELGFFYLSEITRAAELGDLLAGTATIYHHELGLVGQAAAPYTHVVSKISIVSLDESNSNRLARAYALTGINSAFEWGCIDQSQPYSAVSTIKLFDLANQLSLKIFDATDTNYYASVKDQLQNYSTAELDMFDDFIDAGYRLFIPEQGDLQDNEWQGSAYIWVSPSGDYMGNMIGRGLAGGSGNEDAWLDAEATGSAMPDLDHPEMNPNSSEPIDLVTGFYSTATLDLSVGYGDPPFGLAFFRTYSSGAHLNRGFFGYGWSHNWEANVGETSDGLRGMGDGSPGEAAAAIAEIFISTDILRDGLLTDRLMFATLAHRWLLDNLIDNVVTLKSLGATLQFMQLPDGSYVPPRGEQAQLTKEGDSSYLLTTKQGNQADFDLDGKLISWQDAQGNVVNLAYSSNVLTSISNNFGKSISISYNGDGFINTVTDHTGRSVSYIYDADDLLVSILDPLAAQAKYEYDTEGRLTKVYRPTDLVSPLVTNTYDPFDRVISQDDAETNTYTYHYALVRTEEVDPEGNSRIFNYDDQGQTIGTEDALGKKTAYEYDGLKRLITMTMPEGNGLEYSYDGSTDSISNISIFPKTGSVQSPRVTNFTYDPTTGKVASVTDALGRTVSYTYDGSGNVTRIEYPIVDSQIPTTNLTYNARGQVTQVEDPIGMIKNRTYDPSTAEASSITYDQSGLNISTNTTYDSVGNITGFTDARGNTYTYELNDNRQVTKVTYPAPLQFEARNIFDQNRDLSRIDRQTDDGSHPWHQTSFTTTTFGKPGSFTDDEGRSKSFVYNTIRKIWKIIDNAGNVSEYLYDERGLAHQSIDPLGNINETYSYSDNGLATLLTDARGNSTSYVYDDFDRLSKQVFSDSSFQEFSYDLVSNVTQQITRTGQTISYQYDDLNRMVQKTYPGPITIQFEYDLGSRLTSATNHTGSVEFTYDNLGRMLTETHPGGKIINHEYDANGNRTRITYPDGYYLTYTYDVLDRLTHIYENGATLIAQYTYDALSRLVSLSYQNGTSVNYVYDYAGYLTSQVFNFSNETVSFTYTYDTTSRLSSVTTSDGSFDYVLSSETDTSYTSNNLNQYDMVGGVGYSYDLNGNLTSDGTNTFIYDATNKLMSVTTATQSVSFEYNALGQRASKTVDGTTTSYVYDGSNLIAEYNQSGSMIRRYIYGSTVDCPLLMKTAGGDYYFFQNRHGSVIALSDVLGERTETFSYSPYGKPNQSSTLGNPYLFNGKIYDAETGLYYFRARYYTPEIGRFLSADPIGPAGGSFNLYVYCNNDPVNTIDPTGMDMENYSTGFWGYAQPVEYGQENVLLSEAEKYESLAQQSTGYEAYRYQRIADELREISDQYEAFGIDQESKYGMKLGNIFDWNAPIVPHGVPMCHHSTQNFRKFWNENADPEFKDLQFVELKQIGIVKNRKTDNYEHFGCSVKFKGSDSVIAVLDPIATGLGGIFSFPGQNTVQVWGNASIYTYDQWTLRNYRTNEYKWMGWPDWYIPTTGFTSD</sequence>
<evidence type="ECO:0000259" key="2">
    <source>
        <dbReference type="Pfam" id="PF20148"/>
    </source>
</evidence>
<dbReference type="InterPro" id="IPR056823">
    <property type="entry name" value="TEN-like_YD-shell"/>
</dbReference>
<feature type="domain" description="DUF6531" evidence="2">
    <location>
        <begin position="687"/>
        <end position="743"/>
    </location>
</feature>
<gene>
    <name evidence="4" type="ORF">ACFL27_13545</name>
</gene>
<dbReference type="InterPro" id="IPR031325">
    <property type="entry name" value="RHS_repeat"/>
</dbReference>
<dbReference type="InterPro" id="IPR022385">
    <property type="entry name" value="Rhs_assc_core"/>
</dbReference>
<dbReference type="Proteomes" id="UP001594351">
    <property type="component" value="Unassembled WGS sequence"/>
</dbReference>
<organism evidence="4 5">
    <name type="scientific">candidate division CSSED10-310 bacterium</name>
    <dbReference type="NCBI Taxonomy" id="2855610"/>
    <lineage>
        <taxon>Bacteria</taxon>
        <taxon>Bacteria division CSSED10-310</taxon>
    </lineage>
</organism>
<keyword evidence="1" id="KW-0677">Repeat</keyword>
<dbReference type="InterPro" id="IPR050708">
    <property type="entry name" value="T6SS_VgrG/RHS"/>
</dbReference>
<dbReference type="NCBIfam" id="TIGR01643">
    <property type="entry name" value="YD_repeat_2x"/>
    <property type="match status" value="5"/>
</dbReference>
<name>A0ABV6YYC8_UNCC1</name>
<evidence type="ECO:0000256" key="1">
    <source>
        <dbReference type="ARBA" id="ARBA00022737"/>
    </source>
</evidence>
<dbReference type="Pfam" id="PF05593">
    <property type="entry name" value="RHS_repeat"/>
    <property type="match status" value="3"/>
</dbReference>
<protein>
    <submittedName>
        <fullName evidence="4">RHS repeat-associated core domain-containing protein</fullName>
    </submittedName>
</protein>
<dbReference type="InterPro" id="IPR006530">
    <property type="entry name" value="YD"/>
</dbReference>
<evidence type="ECO:0000259" key="3">
    <source>
        <dbReference type="Pfam" id="PF25023"/>
    </source>
</evidence>
<dbReference type="SUPFAM" id="SSF54001">
    <property type="entry name" value="Cysteine proteinases"/>
    <property type="match status" value="1"/>
</dbReference>
<feature type="domain" description="Teneurin-like YD-shell" evidence="3">
    <location>
        <begin position="1503"/>
        <end position="1745"/>
    </location>
</feature>
<comment type="caution">
    <text evidence="4">The sequence shown here is derived from an EMBL/GenBank/DDBJ whole genome shotgun (WGS) entry which is preliminary data.</text>
</comment>
<dbReference type="Gene3D" id="2.180.10.10">
    <property type="entry name" value="RHS repeat-associated core"/>
    <property type="match status" value="2"/>
</dbReference>
<keyword evidence="5" id="KW-1185">Reference proteome</keyword>
<dbReference type="EMBL" id="JBHPBY010000165">
    <property type="protein sequence ID" value="MFC1851214.1"/>
    <property type="molecule type" value="Genomic_DNA"/>
</dbReference>
<dbReference type="Gene3D" id="3.10.620.30">
    <property type="match status" value="1"/>
</dbReference>
<accession>A0ABV6YYC8</accession>
<dbReference type="PANTHER" id="PTHR32305">
    <property type="match status" value="1"/>
</dbReference>
<evidence type="ECO:0000313" key="4">
    <source>
        <dbReference type="EMBL" id="MFC1851214.1"/>
    </source>
</evidence>
<dbReference type="Pfam" id="PF20148">
    <property type="entry name" value="DUF6531"/>
    <property type="match status" value="1"/>
</dbReference>
<reference evidence="4 5" key="1">
    <citation type="submission" date="2024-09" db="EMBL/GenBank/DDBJ databases">
        <title>Laminarin stimulates single cell rates of sulfate reduction while oxygen inhibits transcriptomic activity in coastal marine sediment.</title>
        <authorList>
            <person name="Lindsay M."/>
            <person name="Orcutt B."/>
            <person name="Emerson D."/>
            <person name="Stepanauskas R."/>
            <person name="D'Angelo T."/>
        </authorList>
    </citation>
    <scope>NUCLEOTIDE SEQUENCE [LARGE SCALE GENOMIC DNA]</scope>
    <source>
        <strain evidence="4">SAG AM-311-K15</strain>
    </source>
</reference>
<dbReference type="Pfam" id="PF25023">
    <property type="entry name" value="TEN_YD-shell"/>
    <property type="match status" value="2"/>
</dbReference>
<evidence type="ECO:0000313" key="5">
    <source>
        <dbReference type="Proteomes" id="UP001594351"/>
    </source>
</evidence>
<dbReference type="InterPro" id="IPR038765">
    <property type="entry name" value="Papain-like_cys_pep_sf"/>
</dbReference>
<proteinExistence type="predicted"/>
<dbReference type="NCBIfam" id="TIGR03696">
    <property type="entry name" value="Rhs_assc_core"/>
    <property type="match status" value="1"/>
</dbReference>